<dbReference type="Proteomes" id="UP001221413">
    <property type="component" value="Unassembled WGS sequence"/>
</dbReference>
<keyword evidence="3" id="KW-1185">Reference proteome</keyword>
<dbReference type="EMBL" id="JAQGDS010000006">
    <property type="protein sequence ID" value="KAJ6259565.1"/>
    <property type="molecule type" value="Genomic_DNA"/>
</dbReference>
<reference evidence="2" key="1">
    <citation type="submission" date="2023-01" db="EMBL/GenBank/DDBJ databases">
        <title>The chitinases involved in constricting ring structure development in the nematode-trapping fungus Drechslerella dactyloides.</title>
        <authorList>
            <person name="Wang R."/>
            <person name="Zhang L."/>
            <person name="Tang P."/>
            <person name="Li S."/>
            <person name="Liang L."/>
        </authorList>
    </citation>
    <scope>NUCLEOTIDE SEQUENCE</scope>
    <source>
        <strain evidence="2">YMF1.00031</strain>
    </source>
</reference>
<evidence type="ECO:0000313" key="3">
    <source>
        <dbReference type="Proteomes" id="UP001221413"/>
    </source>
</evidence>
<sequence>MFDCTDLKSYASADNRAEQAQDEHTNASTRRTEVSVTDNRRHLVHTQRPFEIKDIMSGASYSYQFEATRSTTTPQGTTSHSVRTNPSGTTVTEHSSSASTGQSNTTTTYYPADSNTGNSGGGRILSAEEAEKKYLEAMEDEYAKREGGA</sequence>
<protein>
    <submittedName>
        <fullName evidence="2">Uncharacterized protein</fullName>
    </submittedName>
</protein>
<organism evidence="2 3">
    <name type="scientific">Drechslerella dactyloides</name>
    <name type="common">Nematode-trapping fungus</name>
    <name type="synonym">Arthrobotrys dactyloides</name>
    <dbReference type="NCBI Taxonomy" id="74499"/>
    <lineage>
        <taxon>Eukaryota</taxon>
        <taxon>Fungi</taxon>
        <taxon>Dikarya</taxon>
        <taxon>Ascomycota</taxon>
        <taxon>Pezizomycotina</taxon>
        <taxon>Orbiliomycetes</taxon>
        <taxon>Orbiliales</taxon>
        <taxon>Orbiliaceae</taxon>
        <taxon>Drechslerella</taxon>
    </lineage>
</organism>
<accession>A0AAD6IVM9</accession>
<gene>
    <name evidence="2" type="ORF">Dda_5202</name>
</gene>
<feature type="compositionally biased region" description="Low complexity" evidence="1">
    <location>
        <begin position="68"/>
        <end position="81"/>
    </location>
</feature>
<feature type="compositionally biased region" description="Basic and acidic residues" evidence="1">
    <location>
        <begin position="15"/>
        <end position="41"/>
    </location>
</feature>
<feature type="compositionally biased region" description="Polar residues" evidence="1">
    <location>
        <begin position="82"/>
        <end position="117"/>
    </location>
</feature>
<dbReference type="AlphaFoldDB" id="A0AAD6IVM9"/>
<name>A0AAD6IVM9_DREDA</name>
<comment type="caution">
    <text evidence="2">The sequence shown here is derived from an EMBL/GenBank/DDBJ whole genome shotgun (WGS) entry which is preliminary data.</text>
</comment>
<feature type="region of interest" description="Disordered" evidence="1">
    <location>
        <begin position="1"/>
        <end position="42"/>
    </location>
</feature>
<feature type="region of interest" description="Disordered" evidence="1">
    <location>
        <begin position="67"/>
        <end position="127"/>
    </location>
</feature>
<evidence type="ECO:0000313" key="2">
    <source>
        <dbReference type="EMBL" id="KAJ6259565.1"/>
    </source>
</evidence>
<proteinExistence type="predicted"/>
<evidence type="ECO:0000256" key="1">
    <source>
        <dbReference type="SAM" id="MobiDB-lite"/>
    </source>
</evidence>